<dbReference type="Gene3D" id="2.130.10.10">
    <property type="entry name" value="YVTN repeat-like/Quinoprotein amine dehydrogenase"/>
    <property type="match status" value="2"/>
</dbReference>
<dbReference type="EMBL" id="MPUH01000059">
    <property type="protein sequence ID" value="OMJ92528.1"/>
    <property type="molecule type" value="Genomic_DNA"/>
</dbReference>
<dbReference type="SMART" id="SM00320">
    <property type="entry name" value="WD40"/>
    <property type="match status" value="6"/>
</dbReference>
<proteinExistence type="predicted"/>
<dbReference type="OrthoDB" id="439331at2759"/>
<dbReference type="InterPro" id="IPR036322">
    <property type="entry name" value="WD40_repeat_dom_sf"/>
</dbReference>
<dbReference type="AlphaFoldDB" id="A0A1R2CU44"/>
<sequence length="315" mass="35199">MASISHLLTVQTGEVELLSTKWNPEEVSIAVGCSDGNARVYSANGSLINTLMCHEGTYYPVTSIRWKPGNIKTKNILLCTTCEGRIYHYHVSSGKIIYNTCINAGILCSDYSEDGSYYTLGCDDNSVRLYDENTKGLLRTYNEESQGFYHTSRVMCIKWSSPNTFWSGGWDKNIICWDIRSNHSAYHIYGPKICGEALDFNNSSIFTGSYEVENQLSIWDQRNLKKIHSLTIGEQGERCLVYTLQISKSSYSKILAVGGSGRNVVYFYELESLHLDSIISSINKPVYSIDFSSKSDLLSVAGGDGSMRVFAIRGE</sequence>
<evidence type="ECO:0000313" key="1">
    <source>
        <dbReference type="EMBL" id="OMJ92528.1"/>
    </source>
</evidence>
<organism evidence="1 2">
    <name type="scientific">Stentor coeruleus</name>
    <dbReference type="NCBI Taxonomy" id="5963"/>
    <lineage>
        <taxon>Eukaryota</taxon>
        <taxon>Sar</taxon>
        <taxon>Alveolata</taxon>
        <taxon>Ciliophora</taxon>
        <taxon>Postciliodesmatophora</taxon>
        <taxon>Heterotrichea</taxon>
        <taxon>Heterotrichida</taxon>
        <taxon>Stentoridae</taxon>
        <taxon>Stentor</taxon>
    </lineage>
</organism>
<dbReference type="Proteomes" id="UP000187209">
    <property type="component" value="Unassembled WGS sequence"/>
</dbReference>
<reference evidence="1 2" key="1">
    <citation type="submission" date="2016-11" db="EMBL/GenBank/DDBJ databases">
        <title>The macronuclear genome of Stentor coeruleus: a giant cell with tiny introns.</title>
        <authorList>
            <person name="Slabodnick M."/>
            <person name="Ruby J.G."/>
            <person name="Reiff S.B."/>
            <person name="Swart E.C."/>
            <person name="Gosai S."/>
            <person name="Prabakaran S."/>
            <person name="Witkowska E."/>
            <person name="Larue G.E."/>
            <person name="Fisher S."/>
            <person name="Freeman R.M."/>
            <person name="Gunawardena J."/>
            <person name="Chu W."/>
            <person name="Stover N.A."/>
            <person name="Gregory B.D."/>
            <person name="Nowacki M."/>
            <person name="Derisi J."/>
            <person name="Roy S.W."/>
            <person name="Marshall W.F."/>
            <person name="Sood P."/>
        </authorList>
    </citation>
    <scope>NUCLEOTIDE SEQUENCE [LARGE SCALE GENOMIC DNA]</scope>
    <source>
        <strain evidence="1">WM001</strain>
    </source>
</reference>
<name>A0A1R2CU44_9CILI</name>
<accession>A0A1R2CU44</accession>
<dbReference type="InterPro" id="IPR001680">
    <property type="entry name" value="WD40_rpt"/>
</dbReference>
<comment type="caution">
    <text evidence="1">The sequence shown here is derived from an EMBL/GenBank/DDBJ whole genome shotgun (WGS) entry which is preliminary data.</text>
</comment>
<dbReference type="PANTHER" id="PTHR47822:SF2">
    <property type="entry name" value="F-BOX AND WD-40 DOMAIN PROTEIN 7"/>
    <property type="match status" value="1"/>
</dbReference>
<keyword evidence="2" id="KW-1185">Reference proteome</keyword>
<dbReference type="Pfam" id="PF00400">
    <property type="entry name" value="WD40"/>
    <property type="match status" value="3"/>
</dbReference>
<dbReference type="InterPro" id="IPR015943">
    <property type="entry name" value="WD40/YVTN_repeat-like_dom_sf"/>
</dbReference>
<gene>
    <name evidence="1" type="ORF">SteCoe_4659</name>
</gene>
<dbReference type="PANTHER" id="PTHR47822">
    <property type="entry name" value="CARBOHYDRATE BINDING DOMAIN CONTAINING PROTEIN"/>
    <property type="match status" value="1"/>
</dbReference>
<evidence type="ECO:0000313" key="2">
    <source>
        <dbReference type="Proteomes" id="UP000187209"/>
    </source>
</evidence>
<dbReference type="SUPFAM" id="SSF50978">
    <property type="entry name" value="WD40 repeat-like"/>
    <property type="match status" value="1"/>
</dbReference>
<protein>
    <submittedName>
        <fullName evidence="1">Uncharacterized protein</fullName>
    </submittedName>
</protein>